<proteinExistence type="predicted"/>
<evidence type="ECO:0000313" key="1">
    <source>
        <dbReference type="EMBL" id="MBX44606.1"/>
    </source>
</evidence>
<organism evidence="1">
    <name type="scientific">Rhizophora mucronata</name>
    <name type="common">Asiatic mangrove</name>
    <dbReference type="NCBI Taxonomy" id="61149"/>
    <lineage>
        <taxon>Eukaryota</taxon>
        <taxon>Viridiplantae</taxon>
        <taxon>Streptophyta</taxon>
        <taxon>Embryophyta</taxon>
        <taxon>Tracheophyta</taxon>
        <taxon>Spermatophyta</taxon>
        <taxon>Magnoliopsida</taxon>
        <taxon>eudicotyledons</taxon>
        <taxon>Gunneridae</taxon>
        <taxon>Pentapetalae</taxon>
        <taxon>rosids</taxon>
        <taxon>fabids</taxon>
        <taxon>Malpighiales</taxon>
        <taxon>Rhizophoraceae</taxon>
        <taxon>Rhizophora</taxon>
    </lineage>
</organism>
<dbReference type="EMBL" id="GGEC01064122">
    <property type="protein sequence ID" value="MBX44606.1"/>
    <property type="molecule type" value="Transcribed_RNA"/>
</dbReference>
<sequence>MHKSMGLDLSNAKLAWSRSGCHY</sequence>
<name>A0A2P2NQ27_RHIMU</name>
<protein>
    <submittedName>
        <fullName evidence="1">Uncharacterized protein</fullName>
    </submittedName>
</protein>
<accession>A0A2P2NQ27</accession>
<dbReference type="AlphaFoldDB" id="A0A2P2NQ27"/>
<reference evidence="1" key="1">
    <citation type="submission" date="2018-02" db="EMBL/GenBank/DDBJ databases">
        <title>Rhizophora mucronata_Transcriptome.</title>
        <authorList>
            <person name="Meera S.P."/>
            <person name="Sreeshan A."/>
            <person name="Augustine A."/>
        </authorList>
    </citation>
    <scope>NUCLEOTIDE SEQUENCE</scope>
    <source>
        <tissue evidence="1">Leaf</tissue>
    </source>
</reference>